<gene>
    <name evidence="10" type="ORF">FDO65_08705</name>
</gene>
<name>A0A4U6QM13_9ACTN</name>
<evidence type="ECO:0000256" key="1">
    <source>
        <dbReference type="ARBA" id="ARBA00004651"/>
    </source>
</evidence>
<feature type="transmembrane region" description="Helical" evidence="7">
    <location>
        <begin position="169"/>
        <end position="190"/>
    </location>
</feature>
<keyword evidence="4 7" id="KW-0812">Transmembrane</keyword>
<keyword evidence="3" id="KW-1003">Cell membrane</keyword>
<dbReference type="InterPro" id="IPR035906">
    <property type="entry name" value="MetI-like_sf"/>
</dbReference>
<dbReference type="AlphaFoldDB" id="A0A4U6QM13"/>
<dbReference type="EMBL" id="SZZH01000001">
    <property type="protein sequence ID" value="TKV61624.1"/>
    <property type="molecule type" value="Genomic_DNA"/>
</dbReference>
<feature type="transmembrane region" description="Helical" evidence="7">
    <location>
        <begin position="54"/>
        <end position="74"/>
    </location>
</feature>
<evidence type="ECO:0000256" key="5">
    <source>
        <dbReference type="ARBA" id="ARBA00022989"/>
    </source>
</evidence>
<evidence type="ECO:0000256" key="8">
    <source>
        <dbReference type="SAM" id="MobiDB-lite"/>
    </source>
</evidence>
<keyword evidence="11" id="KW-1185">Reference proteome</keyword>
<dbReference type="Pfam" id="PF00528">
    <property type="entry name" value="BPD_transp_1"/>
    <property type="match status" value="1"/>
</dbReference>
<dbReference type="RefSeq" id="WP_137448929.1">
    <property type="nucleotide sequence ID" value="NZ_SZZH01000001.1"/>
</dbReference>
<evidence type="ECO:0000256" key="7">
    <source>
        <dbReference type="RuleBase" id="RU363032"/>
    </source>
</evidence>
<accession>A0A4U6QM13</accession>
<comment type="similarity">
    <text evidence="7">Belongs to the binding-protein-dependent transport system permease family.</text>
</comment>
<dbReference type="CDD" id="cd06261">
    <property type="entry name" value="TM_PBP2"/>
    <property type="match status" value="1"/>
</dbReference>
<comment type="caution">
    <text evidence="10">The sequence shown here is derived from an EMBL/GenBank/DDBJ whole genome shotgun (WGS) entry which is preliminary data.</text>
</comment>
<dbReference type="GO" id="GO:0005886">
    <property type="term" value="C:plasma membrane"/>
    <property type="evidence" value="ECO:0007669"/>
    <property type="project" value="UniProtKB-SubCell"/>
</dbReference>
<feature type="region of interest" description="Disordered" evidence="8">
    <location>
        <begin position="1"/>
        <end position="21"/>
    </location>
</feature>
<feature type="transmembrane region" description="Helical" evidence="7">
    <location>
        <begin position="112"/>
        <end position="131"/>
    </location>
</feature>
<keyword evidence="6 7" id="KW-0472">Membrane</keyword>
<reference evidence="10 11" key="1">
    <citation type="submission" date="2019-05" db="EMBL/GenBank/DDBJ databases">
        <title>Nakamurella sp. N5BH11, whole genome shotgun sequence.</title>
        <authorList>
            <person name="Tuo L."/>
        </authorList>
    </citation>
    <scope>NUCLEOTIDE SEQUENCE [LARGE SCALE GENOMIC DNA]</scope>
    <source>
        <strain evidence="10 11">N5BH11</strain>
    </source>
</reference>
<evidence type="ECO:0000313" key="11">
    <source>
        <dbReference type="Proteomes" id="UP000306985"/>
    </source>
</evidence>
<evidence type="ECO:0000313" key="10">
    <source>
        <dbReference type="EMBL" id="TKV61624.1"/>
    </source>
</evidence>
<keyword evidence="2 7" id="KW-0813">Transport</keyword>
<organism evidence="10 11">
    <name type="scientific">Nakamurella flava</name>
    <dbReference type="NCBI Taxonomy" id="2576308"/>
    <lineage>
        <taxon>Bacteria</taxon>
        <taxon>Bacillati</taxon>
        <taxon>Actinomycetota</taxon>
        <taxon>Actinomycetes</taxon>
        <taxon>Nakamurellales</taxon>
        <taxon>Nakamurellaceae</taxon>
        <taxon>Nakamurella</taxon>
    </lineage>
</organism>
<dbReference type="PANTHER" id="PTHR30151:SF40">
    <property type="entry name" value="TRANSPORT SYSTEM INTEGRAL MEMBRANE PROTEIN"/>
    <property type="match status" value="1"/>
</dbReference>
<dbReference type="OrthoDB" id="9796361at2"/>
<dbReference type="PANTHER" id="PTHR30151">
    <property type="entry name" value="ALKANE SULFONATE ABC TRANSPORTER-RELATED, MEMBRANE SUBUNIT"/>
    <property type="match status" value="1"/>
</dbReference>
<feature type="transmembrane region" description="Helical" evidence="7">
    <location>
        <begin position="143"/>
        <end position="163"/>
    </location>
</feature>
<sequence length="308" mass="33088">MPALDTPQGPGARLIAPPEPVEREDTAAVGAGLDALEAPTAERSSWWRRTSRSIVPPLLAIGVVFVVWQVLYWLKVKPEVMLPAPSAVWQEFLRLAEGGQAWQAIWTSLSRGLLGFAMAIVIGTVLGLLVARLKWLRASIGPLLTGLQSLPSVAWVPMAILFFQISPAMIYAVVLLGAVPSVANGLVAGIDHVPPIYTRVGQVLGMGKSALVRQVLLPAALPGYLAGLRQGWAFSWRSLMAAELIVTSTKLGFGLGQLMQQGRDLSDAPMLYSGLLLIFFVGVGIELVVFRPLERVILDARGLKPYGS</sequence>
<protein>
    <submittedName>
        <fullName evidence="10">ABC transporter permease</fullName>
    </submittedName>
</protein>
<keyword evidence="5 7" id="KW-1133">Transmembrane helix</keyword>
<dbReference type="Proteomes" id="UP000306985">
    <property type="component" value="Unassembled WGS sequence"/>
</dbReference>
<evidence type="ECO:0000256" key="2">
    <source>
        <dbReference type="ARBA" id="ARBA00022448"/>
    </source>
</evidence>
<evidence type="ECO:0000256" key="6">
    <source>
        <dbReference type="ARBA" id="ARBA00023136"/>
    </source>
</evidence>
<proteinExistence type="inferred from homology"/>
<evidence type="ECO:0000259" key="9">
    <source>
        <dbReference type="PROSITE" id="PS50928"/>
    </source>
</evidence>
<feature type="transmembrane region" description="Helical" evidence="7">
    <location>
        <begin position="270"/>
        <end position="290"/>
    </location>
</feature>
<evidence type="ECO:0000256" key="4">
    <source>
        <dbReference type="ARBA" id="ARBA00022692"/>
    </source>
</evidence>
<feature type="domain" description="ABC transmembrane type-1" evidence="9">
    <location>
        <begin position="105"/>
        <end position="289"/>
    </location>
</feature>
<evidence type="ECO:0000256" key="3">
    <source>
        <dbReference type="ARBA" id="ARBA00022475"/>
    </source>
</evidence>
<dbReference type="GO" id="GO:0055085">
    <property type="term" value="P:transmembrane transport"/>
    <property type="evidence" value="ECO:0007669"/>
    <property type="project" value="InterPro"/>
</dbReference>
<dbReference type="InterPro" id="IPR000515">
    <property type="entry name" value="MetI-like"/>
</dbReference>
<dbReference type="PROSITE" id="PS50928">
    <property type="entry name" value="ABC_TM1"/>
    <property type="match status" value="1"/>
</dbReference>
<comment type="subcellular location">
    <subcellularLocation>
        <location evidence="1 7">Cell membrane</location>
        <topology evidence="1 7">Multi-pass membrane protein</topology>
    </subcellularLocation>
</comment>
<dbReference type="SUPFAM" id="SSF161098">
    <property type="entry name" value="MetI-like"/>
    <property type="match status" value="1"/>
</dbReference>
<feature type="transmembrane region" description="Helical" evidence="7">
    <location>
        <begin position="210"/>
        <end position="227"/>
    </location>
</feature>
<dbReference type="Gene3D" id="1.10.3720.10">
    <property type="entry name" value="MetI-like"/>
    <property type="match status" value="1"/>
</dbReference>